<dbReference type="PANTHER" id="PTHR19328:SF13">
    <property type="entry name" value="HIPL1 PROTEIN"/>
    <property type="match status" value="1"/>
</dbReference>
<dbReference type="EMBL" id="PRKW01000005">
    <property type="protein sequence ID" value="PPB48725.1"/>
    <property type="molecule type" value="Genomic_DNA"/>
</dbReference>
<organism evidence="3 4">
    <name type="scientific">Arthrobacter pityocampae</name>
    <dbReference type="NCBI Taxonomy" id="547334"/>
    <lineage>
        <taxon>Bacteria</taxon>
        <taxon>Bacillati</taxon>
        <taxon>Actinomycetota</taxon>
        <taxon>Actinomycetes</taxon>
        <taxon>Micrococcales</taxon>
        <taxon>Micrococcaceae</taxon>
        <taxon>Arthrobacter</taxon>
    </lineage>
</organism>
<dbReference type="OrthoDB" id="9770043at2"/>
<keyword evidence="4" id="KW-1185">Reference proteome</keyword>
<accession>A0A2S5IW03</accession>
<evidence type="ECO:0000259" key="2">
    <source>
        <dbReference type="Pfam" id="PF07995"/>
    </source>
</evidence>
<sequence>MRIRFSHGRVLAAAGLGVAVLITSCGGPGDPGRMAPNGAPSQGRSTALGEPVAVVPGLDAPWSVVFVDGTTLVSERDSARILEVLDDGGTRVVGTVEGVAGGGEGGLLGLAVDDDQRLYVYSTATDGNRIQRFALTGTPGGLGLGEATTLLDGIPSANIHNGGRLAFGPDGMLYATTGDAGRPDAAQDPASLGGKILRLTPDGDAPEDNPFPGSLTYSYGHRNPQGLAWSEDGTMFATEFGQNTWDELNVITPGGNYGWPAVEGMAGEEGFTDPVQQWDPGIASPSGMAYREGTLYLANLRGRVLRTVPASDPGRAVDYFSGDYGRLRDVAVGPDGALWLLTSNTDGRGDPSDQDDQLLRLPARAS</sequence>
<name>A0A2S5IW03_9MICC</name>
<reference evidence="3 4" key="1">
    <citation type="journal article" date="2014" name="Int. J. Syst. Evol. Microbiol.">
        <title>Arthrobacter pityocampae sp. nov., isolated from Thaumetopoea pityocampa (Lep., Thaumetopoeidae).</title>
        <authorList>
            <person name="Ince I.A."/>
            <person name="Demirbag Z."/>
            <person name="Kati H."/>
        </authorList>
    </citation>
    <scope>NUCLEOTIDE SEQUENCE [LARGE SCALE GENOMIC DNA]</scope>
    <source>
        <strain evidence="3 4">Tp2</strain>
    </source>
</reference>
<evidence type="ECO:0000313" key="4">
    <source>
        <dbReference type="Proteomes" id="UP000239297"/>
    </source>
</evidence>
<dbReference type="PROSITE" id="PS51257">
    <property type="entry name" value="PROKAR_LIPOPROTEIN"/>
    <property type="match status" value="1"/>
</dbReference>
<dbReference type="Pfam" id="PF07995">
    <property type="entry name" value="GSDH"/>
    <property type="match status" value="1"/>
</dbReference>
<dbReference type="Gene3D" id="2.120.10.30">
    <property type="entry name" value="TolB, C-terminal domain"/>
    <property type="match status" value="1"/>
</dbReference>
<dbReference type="PANTHER" id="PTHR19328">
    <property type="entry name" value="HEDGEHOG-INTERACTING PROTEIN"/>
    <property type="match status" value="1"/>
</dbReference>
<dbReference type="AlphaFoldDB" id="A0A2S5IW03"/>
<dbReference type="InterPro" id="IPR011042">
    <property type="entry name" value="6-blade_b-propeller_TolB-like"/>
</dbReference>
<protein>
    <submittedName>
        <fullName evidence="3">Glucose dehydrogenase</fullName>
    </submittedName>
</protein>
<dbReference type="SUPFAM" id="SSF50952">
    <property type="entry name" value="Soluble quinoprotein glucose dehydrogenase"/>
    <property type="match status" value="1"/>
</dbReference>
<dbReference type="InterPro" id="IPR011041">
    <property type="entry name" value="Quinoprot_gluc/sorb_DH_b-prop"/>
</dbReference>
<dbReference type="Proteomes" id="UP000239297">
    <property type="component" value="Unassembled WGS sequence"/>
</dbReference>
<evidence type="ECO:0000313" key="3">
    <source>
        <dbReference type="EMBL" id="PPB48725.1"/>
    </source>
</evidence>
<evidence type="ECO:0000256" key="1">
    <source>
        <dbReference type="SAM" id="MobiDB-lite"/>
    </source>
</evidence>
<feature type="region of interest" description="Disordered" evidence="1">
    <location>
        <begin position="343"/>
        <end position="366"/>
    </location>
</feature>
<proteinExistence type="predicted"/>
<gene>
    <name evidence="3" type="ORF">C4K88_13500</name>
</gene>
<comment type="caution">
    <text evidence="3">The sequence shown here is derived from an EMBL/GenBank/DDBJ whole genome shotgun (WGS) entry which is preliminary data.</text>
</comment>
<feature type="domain" description="Glucose/Sorbosone dehydrogenase" evidence="2">
    <location>
        <begin position="58"/>
        <end position="348"/>
    </location>
</feature>
<dbReference type="RefSeq" id="WP_104122127.1">
    <property type="nucleotide sequence ID" value="NZ_PRKW01000005.1"/>
</dbReference>
<dbReference type="InterPro" id="IPR012938">
    <property type="entry name" value="Glc/Sorbosone_DH"/>
</dbReference>